<comment type="subunit">
    <text evidence="10">The complex is composed of two ATP-binding proteins (ModC), two transmembrane proteins (ModB) and a solute-binding protein (ModA).</text>
</comment>
<dbReference type="RefSeq" id="WP_217647712.1">
    <property type="nucleotide sequence ID" value="NZ_FPBV01000031.1"/>
</dbReference>
<dbReference type="AlphaFoldDB" id="A0A1I7LAU7"/>
<dbReference type="FunFam" id="3.40.190.10:FF:000030">
    <property type="entry name" value="Molybdate ABC transporter substrate-binding protein"/>
    <property type="match status" value="1"/>
</dbReference>
<dbReference type="EMBL" id="FPBV01000031">
    <property type="protein sequence ID" value="SFV06820.1"/>
    <property type="molecule type" value="Genomic_DNA"/>
</dbReference>
<comment type="subcellular location">
    <subcellularLocation>
        <location evidence="1">Cell membrane</location>
    </subcellularLocation>
</comment>
<dbReference type="CDD" id="cd13538">
    <property type="entry name" value="PBP2_ModA_like_1"/>
    <property type="match status" value="1"/>
</dbReference>
<evidence type="ECO:0000313" key="15">
    <source>
        <dbReference type="Proteomes" id="UP000183508"/>
    </source>
</evidence>
<dbReference type="SUPFAM" id="SSF53850">
    <property type="entry name" value="Periplasmic binding protein-like II"/>
    <property type="match status" value="1"/>
</dbReference>
<name>A0A1I7LAU7_9BACL</name>
<dbReference type="Proteomes" id="UP000183508">
    <property type="component" value="Unassembled WGS sequence"/>
</dbReference>
<evidence type="ECO:0000256" key="3">
    <source>
        <dbReference type="ARBA" id="ARBA00022448"/>
    </source>
</evidence>
<dbReference type="GO" id="GO:0015689">
    <property type="term" value="P:molybdate ion transport"/>
    <property type="evidence" value="ECO:0007669"/>
    <property type="project" value="InterPro"/>
</dbReference>
<evidence type="ECO:0000256" key="2">
    <source>
        <dbReference type="ARBA" id="ARBA00009175"/>
    </source>
</evidence>
<dbReference type="Gene3D" id="3.40.190.10">
    <property type="entry name" value="Periplasmic binding protein-like II"/>
    <property type="match status" value="2"/>
</dbReference>
<comment type="function">
    <text evidence="9">Involved in the transport of molybdenum into the cell. Part of the binding-protein-dependent transport system ModABCD.</text>
</comment>
<evidence type="ECO:0000256" key="5">
    <source>
        <dbReference type="ARBA" id="ARBA00022723"/>
    </source>
</evidence>
<dbReference type="InterPro" id="IPR050682">
    <property type="entry name" value="ModA/WtpA"/>
</dbReference>
<keyword evidence="4" id="KW-1003">Cell membrane</keyword>
<evidence type="ECO:0000256" key="10">
    <source>
        <dbReference type="ARBA" id="ARBA00062515"/>
    </source>
</evidence>
<dbReference type="eggNOG" id="COG0725">
    <property type="taxonomic scope" value="Bacteria"/>
</dbReference>
<dbReference type="InterPro" id="IPR005950">
    <property type="entry name" value="ModA"/>
</dbReference>
<dbReference type="STRING" id="392015.SAMN05421543_13122"/>
<keyword evidence="7" id="KW-0472">Membrane</keyword>
<dbReference type="PANTHER" id="PTHR30632:SF0">
    <property type="entry name" value="SULFATE-BINDING PROTEIN"/>
    <property type="match status" value="1"/>
</dbReference>
<feature type="region of interest" description="Disordered" evidence="13">
    <location>
        <begin position="1"/>
        <end position="23"/>
    </location>
</feature>
<dbReference type="GO" id="GO:0030973">
    <property type="term" value="F:molybdate ion binding"/>
    <property type="evidence" value="ECO:0007669"/>
    <property type="project" value="TreeGrafter"/>
</dbReference>
<evidence type="ECO:0000256" key="7">
    <source>
        <dbReference type="ARBA" id="ARBA00023136"/>
    </source>
</evidence>
<dbReference type="NCBIfam" id="TIGR01256">
    <property type="entry name" value="modA"/>
    <property type="match status" value="1"/>
</dbReference>
<evidence type="ECO:0000313" key="14">
    <source>
        <dbReference type="EMBL" id="SFV06820.1"/>
    </source>
</evidence>
<proteinExistence type="inferred from homology"/>
<evidence type="ECO:0000256" key="6">
    <source>
        <dbReference type="ARBA" id="ARBA00022729"/>
    </source>
</evidence>
<keyword evidence="8" id="KW-0826">Tungsten</keyword>
<evidence type="ECO:0000256" key="8">
    <source>
        <dbReference type="ARBA" id="ARBA00023245"/>
    </source>
</evidence>
<evidence type="ECO:0000256" key="13">
    <source>
        <dbReference type="SAM" id="MobiDB-lite"/>
    </source>
</evidence>
<comment type="similarity">
    <text evidence="2">Belongs to the bacterial solute-binding protein ModA family.</text>
</comment>
<evidence type="ECO:0000256" key="12">
    <source>
        <dbReference type="ARBA" id="ARBA00078141"/>
    </source>
</evidence>
<gene>
    <name evidence="14" type="ORF">SAMN05421543_13122</name>
</gene>
<organism evidence="14 15">
    <name type="scientific">Alicyclobacillus macrosporangiidus</name>
    <dbReference type="NCBI Taxonomy" id="392015"/>
    <lineage>
        <taxon>Bacteria</taxon>
        <taxon>Bacillati</taxon>
        <taxon>Bacillota</taxon>
        <taxon>Bacilli</taxon>
        <taxon>Bacillales</taxon>
        <taxon>Alicyclobacillaceae</taxon>
        <taxon>Alicyclobacillus</taxon>
    </lineage>
</organism>
<dbReference type="Pfam" id="PF13531">
    <property type="entry name" value="SBP_bac_11"/>
    <property type="match status" value="1"/>
</dbReference>
<dbReference type="GO" id="GO:0005886">
    <property type="term" value="C:plasma membrane"/>
    <property type="evidence" value="ECO:0007669"/>
    <property type="project" value="UniProtKB-SubCell"/>
</dbReference>
<reference evidence="15" key="1">
    <citation type="submission" date="2016-10" db="EMBL/GenBank/DDBJ databases">
        <authorList>
            <person name="Varghese N."/>
        </authorList>
    </citation>
    <scope>NUCLEOTIDE SEQUENCE [LARGE SCALE GENOMIC DNA]</scope>
    <source>
        <strain evidence="15">DSM 17980</strain>
    </source>
</reference>
<protein>
    <recommendedName>
        <fullName evidence="11">Molybdate-binding protein ModA</fullName>
    </recommendedName>
    <alternativeName>
        <fullName evidence="12">Molybdate/tungstate-binding protein ModA</fullName>
    </alternativeName>
</protein>
<accession>A0A1I7LAU7</accession>
<feature type="region of interest" description="Disordered" evidence="13">
    <location>
        <begin position="55"/>
        <end position="75"/>
    </location>
</feature>
<evidence type="ECO:0000256" key="4">
    <source>
        <dbReference type="ARBA" id="ARBA00022475"/>
    </source>
</evidence>
<keyword evidence="5" id="KW-0479">Metal-binding</keyword>
<dbReference type="PANTHER" id="PTHR30632">
    <property type="entry name" value="MOLYBDATE-BINDING PERIPLASMIC PROTEIN"/>
    <property type="match status" value="1"/>
</dbReference>
<evidence type="ECO:0000256" key="1">
    <source>
        <dbReference type="ARBA" id="ARBA00004236"/>
    </source>
</evidence>
<keyword evidence="6" id="KW-0732">Signal</keyword>
<keyword evidence="3" id="KW-0813">Transport</keyword>
<dbReference type="GO" id="GO:0046872">
    <property type="term" value="F:metal ion binding"/>
    <property type="evidence" value="ECO:0007669"/>
    <property type="project" value="UniProtKB-KW"/>
</dbReference>
<evidence type="ECO:0000256" key="9">
    <source>
        <dbReference type="ARBA" id="ARBA00056002"/>
    </source>
</evidence>
<keyword evidence="15" id="KW-1185">Reference proteome</keyword>
<sequence>MSQDTDHMMPVHGGPEIPTSLRKSRVRTRLGRSMAAAAAAIALVAGCGTGGGGSNGTPGGSNSQTNDTGAGGAGNSAVQTTLTVDAAASLTTAFQQLGQAFEKAHPGVTVHFNFAGSQTLVAQMQQGAPADVFASADEKNMDKLKQAGLADAPSTFAKNGLVLITPKDNPAGVHAYADLPKARRVVLGVKDVPIGAYARQSLQKADSVYGGNFSKQVLGHVVSEETDVKQIVSKVALGEADAAFVYRTDAMGGNQDKLQVIPVPDSVNVTATYPITVVGRSAHPDAAQAFVQFVLSKAGQEILQENGFLPVSSS</sequence>
<evidence type="ECO:0000256" key="11">
    <source>
        <dbReference type="ARBA" id="ARBA00073171"/>
    </source>
</evidence>